<evidence type="ECO:0000313" key="1">
    <source>
        <dbReference type="EMBL" id="OHB08935.1"/>
    </source>
</evidence>
<comment type="caution">
    <text evidence="1">The sequence shown here is derived from an EMBL/GenBank/DDBJ whole genome shotgun (WGS) entry which is preliminary data.</text>
</comment>
<accession>A0A1G2UHQ1</accession>
<evidence type="ECO:0000313" key="2">
    <source>
        <dbReference type="Proteomes" id="UP000177096"/>
    </source>
</evidence>
<gene>
    <name evidence="1" type="ORF">A3I86_02090</name>
</gene>
<reference evidence="1 2" key="1">
    <citation type="journal article" date="2016" name="Nat. Commun.">
        <title>Thousands of microbial genomes shed light on interconnected biogeochemical processes in an aquifer system.</title>
        <authorList>
            <person name="Anantharaman K."/>
            <person name="Brown C.T."/>
            <person name="Hug L.A."/>
            <person name="Sharon I."/>
            <person name="Castelle C.J."/>
            <person name="Probst A.J."/>
            <person name="Thomas B.C."/>
            <person name="Singh A."/>
            <person name="Wilkins M.J."/>
            <person name="Karaoz U."/>
            <person name="Brodie E.L."/>
            <person name="Williams K.H."/>
            <person name="Hubbard S.S."/>
            <person name="Banfield J.F."/>
        </authorList>
    </citation>
    <scope>NUCLEOTIDE SEQUENCE [LARGE SCALE GENOMIC DNA]</scope>
</reference>
<name>A0A1G2UHQ1_9BACT</name>
<proteinExistence type="predicted"/>
<protein>
    <submittedName>
        <fullName evidence="1">Uncharacterized protein</fullName>
    </submittedName>
</protein>
<dbReference type="AlphaFoldDB" id="A0A1G2UHQ1"/>
<dbReference type="EMBL" id="MHWM01000015">
    <property type="protein sequence ID" value="OHB08935.1"/>
    <property type="molecule type" value="Genomic_DNA"/>
</dbReference>
<sequence>MRIDRNEALKLRLQGRSYNEISRLLDIPKSTLSCWFTGLELSKTAQERIKERVNKTSIAALIKRNHAQTYIAQKNASRIRIEAKKEILNLTKRDIFMVGLSLYWAEGYKRPKIINGKVKTYHPVTLSNSDPGLVKIYLKFLREVCEVLEENITGEVRVYNHHNKNYLLNFWNEITKIDITRLKSIDNGESISSKRVRPYNILPYGTIQIRVNSTKLYHKIMGWIEGLSNSSTR</sequence>
<organism evidence="1 2">
    <name type="scientific">Candidatus Zambryskibacteria bacterium RIFCSPLOWO2_02_FULL_39_14</name>
    <dbReference type="NCBI Taxonomy" id="1802769"/>
    <lineage>
        <taxon>Bacteria</taxon>
        <taxon>Candidatus Zambryskiibacteriota</taxon>
    </lineage>
</organism>
<dbReference type="Proteomes" id="UP000177096">
    <property type="component" value="Unassembled WGS sequence"/>
</dbReference>